<keyword evidence="2 8" id="KW-0328">Glycosyltransferase</keyword>
<protein>
    <recommendedName>
        <fullName evidence="8">Mannosyltransferase</fullName>
        <ecNumber evidence="8">2.4.1.-</ecNumber>
    </recommendedName>
</protein>
<feature type="transmembrane region" description="Helical" evidence="8">
    <location>
        <begin position="288"/>
        <end position="306"/>
    </location>
</feature>
<feature type="signal peptide" evidence="9">
    <location>
        <begin position="1"/>
        <end position="32"/>
    </location>
</feature>
<dbReference type="Pfam" id="PF03901">
    <property type="entry name" value="Glyco_transf_22"/>
    <property type="match status" value="1"/>
</dbReference>
<feature type="transmembrane region" description="Helical" evidence="8">
    <location>
        <begin position="343"/>
        <end position="361"/>
    </location>
</feature>
<reference evidence="11" key="1">
    <citation type="submission" date="2025-08" db="UniProtKB">
        <authorList>
            <consortium name="RefSeq"/>
        </authorList>
    </citation>
    <scope>IDENTIFICATION</scope>
    <source>
        <tissue evidence="11">Whole body</tissue>
    </source>
</reference>
<dbReference type="PANTHER" id="PTHR22760">
    <property type="entry name" value="GLYCOSYLTRANSFERASE"/>
    <property type="match status" value="1"/>
</dbReference>
<accession>A0ABM1ISM6</accession>
<evidence type="ECO:0000256" key="1">
    <source>
        <dbReference type="ARBA" id="ARBA00004477"/>
    </source>
</evidence>
<comment type="similarity">
    <text evidence="8">Belongs to the glycosyltransferase 22 family.</text>
</comment>
<feature type="transmembrane region" description="Helical" evidence="8">
    <location>
        <begin position="165"/>
        <end position="187"/>
    </location>
</feature>
<keyword evidence="10" id="KW-1185">Reference proteome</keyword>
<feature type="transmembrane region" description="Helical" evidence="8">
    <location>
        <begin position="253"/>
        <end position="276"/>
    </location>
</feature>
<keyword evidence="3" id="KW-0808">Transferase</keyword>
<evidence type="ECO:0000256" key="7">
    <source>
        <dbReference type="ARBA" id="ARBA00023136"/>
    </source>
</evidence>
<dbReference type="GeneID" id="107069970"/>
<evidence type="ECO:0000256" key="3">
    <source>
        <dbReference type="ARBA" id="ARBA00022679"/>
    </source>
</evidence>
<evidence type="ECO:0000313" key="11">
    <source>
        <dbReference type="RefSeq" id="XP_015183213.1"/>
    </source>
</evidence>
<name>A0ABM1ISM6_POLDO</name>
<keyword evidence="4 8" id="KW-0812">Transmembrane</keyword>
<dbReference type="PANTHER" id="PTHR22760:SF4">
    <property type="entry name" value="GPI MANNOSYLTRANSFERASE 3"/>
    <property type="match status" value="1"/>
</dbReference>
<feature type="transmembrane region" description="Helical" evidence="8">
    <location>
        <begin position="312"/>
        <end position="331"/>
    </location>
</feature>
<evidence type="ECO:0000256" key="8">
    <source>
        <dbReference type="RuleBase" id="RU363075"/>
    </source>
</evidence>
<keyword evidence="7 8" id="KW-0472">Membrane</keyword>
<comment type="subcellular location">
    <subcellularLocation>
        <location evidence="1 8">Endoplasmic reticulum membrane</location>
        <topology evidence="1 8">Multi-pass membrane protein</topology>
    </subcellularLocation>
</comment>
<evidence type="ECO:0000256" key="2">
    <source>
        <dbReference type="ARBA" id="ARBA00022676"/>
    </source>
</evidence>
<dbReference type="InterPro" id="IPR005599">
    <property type="entry name" value="GPI_mannosylTrfase"/>
</dbReference>
<evidence type="ECO:0000256" key="9">
    <source>
        <dbReference type="SAM" id="SignalP"/>
    </source>
</evidence>
<keyword evidence="9" id="KW-0732">Signal</keyword>
<proteinExistence type="inferred from homology"/>
<feature type="chain" id="PRO_5045239085" description="Mannosyltransferase" evidence="9">
    <location>
        <begin position="33"/>
        <end position="500"/>
    </location>
</feature>
<evidence type="ECO:0000313" key="10">
    <source>
        <dbReference type="Proteomes" id="UP000694924"/>
    </source>
</evidence>
<keyword evidence="5 8" id="KW-0256">Endoplasmic reticulum</keyword>
<feature type="transmembrane region" description="Helical" evidence="8">
    <location>
        <begin position="127"/>
        <end position="153"/>
    </location>
</feature>
<organism evidence="10 11">
    <name type="scientific">Polistes dominula</name>
    <name type="common">European paper wasp</name>
    <name type="synonym">Vespa dominula</name>
    <dbReference type="NCBI Taxonomy" id="743375"/>
    <lineage>
        <taxon>Eukaryota</taxon>
        <taxon>Metazoa</taxon>
        <taxon>Ecdysozoa</taxon>
        <taxon>Arthropoda</taxon>
        <taxon>Hexapoda</taxon>
        <taxon>Insecta</taxon>
        <taxon>Pterygota</taxon>
        <taxon>Neoptera</taxon>
        <taxon>Endopterygota</taxon>
        <taxon>Hymenoptera</taxon>
        <taxon>Apocrita</taxon>
        <taxon>Aculeata</taxon>
        <taxon>Vespoidea</taxon>
        <taxon>Vespidae</taxon>
        <taxon>Polistinae</taxon>
        <taxon>Polistini</taxon>
        <taxon>Polistes</taxon>
    </lineage>
</organism>
<evidence type="ECO:0000256" key="5">
    <source>
        <dbReference type="ARBA" id="ARBA00022824"/>
    </source>
</evidence>
<dbReference type="EC" id="2.4.1.-" evidence="8"/>
<dbReference type="GO" id="GO:0016757">
    <property type="term" value="F:glycosyltransferase activity"/>
    <property type="evidence" value="ECO:0007669"/>
    <property type="project" value="UniProtKB-KW"/>
</dbReference>
<dbReference type="RefSeq" id="XP_015183213.1">
    <property type="nucleotide sequence ID" value="XM_015327727.1"/>
</dbReference>
<feature type="transmembrane region" description="Helical" evidence="8">
    <location>
        <begin position="67"/>
        <end position="94"/>
    </location>
</feature>
<dbReference type="Proteomes" id="UP000694924">
    <property type="component" value="Unplaced"/>
</dbReference>
<feature type="transmembrane region" description="Helical" evidence="8">
    <location>
        <begin position="199"/>
        <end position="219"/>
    </location>
</feature>
<evidence type="ECO:0000256" key="6">
    <source>
        <dbReference type="ARBA" id="ARBA00022989"/>
    </source>
</evidence>
<evidence type="ECO:0000256" key="4">
    <source>
        <dbReference type="ARBA" id="ARBA00022692"/>
    </source>
</evidence>
<keyword evidence="6 8" id="KW-1133">Transmembrane helix</keyword>
<sequence length="500" mass="59043">MCIFHMMYFPANLKTFLFLLLWRLISVFVVQTAHVPDEYWQSLEVAHRLAFGYGFLTWEWTAKIRSYVYPFLISFLYRILANFSIDSVITLTLLPRLFQATISAYADYRFYKWTKNKWMLYSLCINWYWYYCATRTLINSLETACTIIALSMFPWRNAYIKSVRYLWIVGFLCTIRPTAAIVWVPLCIYHLSTSLQNKILLICQYSAIGIIYLLGSAILDSYCYKSLTISWWEFFRLNVLQAIGDTYGREHTLWYIFSALPVLLGFHCVTFLGILPQIIKRPKQFHREAVMLVVIGWTLGVYSLLSHKEFRFLLPLLPMFIYISTSCTIHVKIISRELLRKIFLFILTITNLIPGLYFSLIHQRGTLDIMNILQNDLTNENCTSVNILFLTPCHATPLYSHLHINVPTRFLTCEPNFTNSNDYVDEADQFFQNPMLWIRNNDLQKHGVIPSHLIMFDNIPSKIQDFLLNYKLLSKVFHTHFPQSNYGKYIMLYKRKRLFT</sequence>
<gene>
    <name evidence="11" type="primary">LOC107069970</name>
</gene>